<accession>A0A4Q5LUX7</accession>
<dbReference type="Proteomes" id="UP000293162">
    <property type="component" value="Unassembled WGS sequence"/>
</dbReference>
<sequence length="370" mass="41843">MKKLLLLLGCTLCACHSFAQPITQPIAGGNKKASVSEIIGITKVSVNYDRPAVKGRENKIWGAVVPYGFADYDYGTSKAAPWRAGANENTTFEFDTEVFIEGKSLPAGKYGFFVAMGKEKATLIFSKNNNAWGSFYYEPKDDALRVDVAVGYEKESVERLKYEFSNQSDQEATITLAWEYARIPFKVSVDLNKQRLEAYKREFNNGNFYRYWQNMYAAANFCLVNNINLKEGLSWAESSINTYFGEANFLTLSTYAGLLEKNGQTTKADSVLKKAFPMATMLQLNTYGNSLLRMKKDKEALTVFRLNFEKHPDDIYTCLGMTKGYYFNNNLTEAIKYAEKGKAIAKDENTKAYFEEMLTDIKSGKPLTRQ</sequence>
<dbReference type="Gene3D" id="1.25.40.10">
    <property type="entry name" value="Tetratricopeptide repeat domain"/>
    <property type="match status" value="1"/>
</dbReference>
<protein>
    <submittedName>
        <fullName evidence="2">DUF2911 domain-containing protein</fullName>
    </submittedName>
</protein>
<gene>
    <name evidence="2" type="ORF">EWM59_22055</name>
</gene>
<dbReference type="Pfam" id="PF11138">
    <property type="entry name" value="DUF2911"/>
    <property type="match status" value="1"/>
</dbReference>
<organism evidence="2 3">
    <name type="scientific">Emticicia agri</name>
    <dbReference type="NCBI Taxonomy" id="2492393"/>
    <lineage>
        <taxon>Bacteria</taxon>
        <taxon>Pseudomonadati</taxon>
        <taxon>Bacteroidota</taxon>
        <taxon>Cytophagia</taxon>
        <taxon>Cytophagales</taxon>
        <taxon>Leadbetterellaceae</taxon>
        <taxon>Emticicia</taxon>
    </lineage>
</organism>
<feature type="signal peptide" evidence="1">
    <location>
        <begin position="1"/>
        <end position="19"/>
    </location>
</feature>
<dbReference type="SUPFAM" id="SSF81901">
    <property type="entry name" value="HCP-like"/>
    <property type="match status" value="1"/>
</dbReference>
<proteinExistence type="predicted"/>
<keyword evidence="1" id="KW-0732">Signal</keyword>
<keyword evidence="3" id="KW-1185">Reference proteome</keyword>
<dbReference type="PROSITE" id="PS51257">
    <property type="entry name" value="PROKAR_LIPOPROTEIN"/>
    <property type="match status" value="1"/>
</dbReference>
<evidence type="ECO:0000256" key="1">
    <source>
        <dbReference type="SAM" id="SignalP"/>
    </source>
</evidence>
<dbReference type="AlphaFoldDB" id="A0A4Q5LUX7"/>
<name>A0A4Q5LUX7_9BACT</name>
<dbReference type="EMBL" id="SEWF01000045">
    <property type="protein sequence ID" value="RYU93434.1"/>
    <property type="molecule type" value="Genomic_DNA"/>
</dbReference>
<feature type="chain" id="PRO_5020740109" evidence="1">
    <location>
        <begin position="20"/>
        <end position="370"/>
    </location>
</feature>
<dbReference type="InterPro" id="IPR011990">
    <property type="entry name" value="TPR-like_helical_dom_sf"/>
</dbReference>
<comment type="caution">
    <text evidence="2">The sequence shown here is derived from an EMBL/GenBank/DDBJ whole genome shotgun (WGS) entry which is preliminary data.</text>
</comment>
<dbReference type="RefSeq" id="WP_130023424.1">
    <property type="nucleotide sequence ID" value="NZ_SEWF01000045.1"/>
</dbReference>
<dbReference type="OrthoDB" id="195456at2"/>
<evidence type="ECO:0000313" key="3">
    <source>
        <dbReference type="Proteomes" id="UP000293162"/>
    </source>
</evidence>
<reference evidence="2 3" key="1">
    <citation type="submission" date="2019-02" db="EMBL/GenBank/DDBJ databases">
        <title>Bacterial novel species Emticicia sp. 17J42-9 isolated from soil.</title>
        <authorList>
            <person name="Jung H.-Y."/>
        </authorList>
    </citation>
    <scope>NUCLEOTIDE SEQUENCE [LARGE SCALE GENOMIC DNA]</scope>
    <source>
        <strain evidence="2 3">17J42-9</strain>
    </source>
</reference>
<dbReference type="InterPro" id="IPR021314">
    <property type="entry name" value="DUF2911"/>
</dbReference>
<evidence type="ECO:0000313" key="2">
    <source>
        <dbReference type="EMBL" id="RYU93434.1"/>
    </source>
</evidence>